<keyword evidence="11" id="KW-1185">Reference proteome</keyword>
<feature type="transmembrane region" description="Helical" evidence="9">
    <location>
        <begin position="671"/>
        <end position="694"/>
    </location>
</feature>
<dbReference type="GeneID" id="37040947"/>
<feature type="transmembrane region" description="Helical" evidence="9">
    <location>
        <begin position="289"/>
        <end position="308"/>
    </location>
</feature>
<organism evidence="10 11">
    <name type="scientific">Acaromyces ingoldii</name>
    <dbReference type="NCBI Taxonomy" id="215250"/>
    <lineage>
        <taxon>Eukaryota</taxon>
        <taxon>Fungi</taxon>
        <taxon>Dikarya</taxon>
        <taxon>Basidiomycota</taxon>
        <taxon>Ustilaginomycotina</taxon>
        <taxon>Exobasidiomycetes</taxon>
        <taxon>Exobasidiales</taxon>
        <taxon>Cryptobasidiaceae</taxon>
        <taxon>Acaromyces</taxon>
    </lineage>
</organism>
<keyword evidence="8 9" id="KW-0472">Membrane</keyword>
<dbReference type="EMBL" id="KZ819644">
    <property type="protein sequence ID" value="PWN86569.1"/>
    <property type="molecule type" value="Genomic_DNA"/>
</dbReference>
<evidence type="ECO:0000256" key="6">
    <source>
        <dbReference type="ARBA" id="ARBA00022927"/>
    </source>
</evidence>
<dbReference type="PANTHER" id="PTHR22601">
    <property type="entry name" value="ISP4 LIKE PROTEIN"/>
    <property type="match status" value="1"/>
</dbReference>
<feature type="transmembrane region" description="Helical" evidence="9">
    <location>
        <begin position="525"/>
        <end position="544"/>
    </location>
</feature>
<dbReference type="GO" id="GO:0035673">
    <property type="term" value="F:oligopeptide transmembrane transporter activity"/>
    <property type="evidence" value="ECO:0007669"/>
    <property type="project" value="InterPro"/>
</dbReference>
<evidence type="ECO:0000256" key="5">
    <source>
        <dbReference type="ARBA" id="ARBA00022856"/>
    </source>
</evidence>
<evidence type="ECO:0000256" key="8">
    <source>
        <dbReference type="ARBA" id="ARBA00023136"/>
    </source>
</evidence>
<evidence type="ECO:0000256" key="3">
    <source>
        <dbReference type="ARBA" id="ARBA00022448"/>
    </source>
</evidence>
<dbReference type="InterPro" id="IPR004648">
    <property type="entry name" value="Oligpept_transpt"/>
</dbReference>
<feature type="transmembrane region" description="Helical" evidence="9">
    <location>
        <begin position="595"/>
        <end position="614"/>
    </location>
</feature>
<comment type="subcellular location">
    <subcellularLocation>
        <location evidence="1">Membrane</location>
        <topology evidence="1">Multi-pass membrane protein</topology>
    </subcellularLocation>
</comment>
<feature type="transmembrane region" description="Helical" evidence="9">
    <location>
        <begin position="564"/>
        <end position="583"/>
    </location>
</feature>
<dbReference type="OrthoDB" id="9986677at2759"/>
<dbReference type="RefSeq" id="XP_025373767.1">
    <property type="nucleotide sequence ID" value="XM_025519031.1"/>
</dbReference>
<feature type="transmembrane region" description="Helical" evidence="9">
    <location>
        <begin position="362"/>
        <end position="383"/>
    </location>
</feature>
<dbReference type="InParanoid" id="A0A316YB96"/>
<proteinExistence type="inferred from homology"/>
<evidence type="ECO:0000313" key="11">
    <source>
        <dbReference type="Proteomes" id="UP000245768"/>
    </source>
</evidence>
<dbReference type="Proteomes" id="UP000245768">
    <property type="component" value="Unassembled WGS sequence"/>
</dbReference>
<feature type="transmembrane region" description="Helical" evidence="9">
    <location>
        <begin position="637"/>
        <end position="659"/>
    </location>
</feature>
<sequence length="718" mass="79604">MSTEVANGHPIISTGMDVSRFIVSDRDDSDPAITFRALVLGTAFTAFACVINMLYMFKPIEGGLEVSNVFLLLVIYFFGIAWARCTPEPARFKNPKVQAILRFVNSGQPFGIKEHVIATLTASSSYNGKSAIEIYAIERLYYNHTVSATTAVLGTFSIATIGFCLAGLLRPITVYPSAMVYWQNLPLVVLYQRLHFDDVADRVQRLVTFAKVFTGMLLFETIPAYIMPWWNGVSIVCLATQGAEEPSRKVIATIFGGASSNEGIGLLNLSFDWQYIQSRTMSLPLKQQANSWIGLVVWAIAMPCLYYANVWGARDLPFMSTSLFGADGKKFSAVKVFGTGVPILDVNKLKETGLPRITATTAWGFFTANMAIGALIMHVAIFYSHDMYRVVQHVRAGTLRDPHYEAMQKYKEVPRWWYLFLFFLGILAGIIVVTKDDTTTLPVWGFLVALLLGCIIAPISCTLYALFGTGVATNQLSKLLGGALHPGRPLANLYFAAWSHQVIALCVDLSQYLKVGQYIKISHRAMFATQLYGTLLGACINYFVMTSIVTNQREILLDPIGDHVWSGAQVSSLNSAAVTWALAKQVYGFSGRYYLVPLGIIIGMILPVIHWLLLKPFPHLAKYPIATPIIAAYMGQYYYGNTSFIQSSIIIGVITQVWLRRRRPSWYNKYNYLVGAAMDGGSQTLIFILSFAVFGASGRKHSFPTWWGNPAGNPDHCL</sequence>
<accession>A0A316YB96</accession>
<evidence type="ECO:0000256" key="9">
    <source>
        <dbReference type="SAM" id="Phobius"/>
    </source>
</evidence>
<keyword evidence="7 9" id="KW-1133">Transmembrane helix</keyword>
<protein>
    <submittedName>
        <fullName evidence="10">OPT superfamily oligopeptide transporter</fullName>
    </submittedName>
</protein>
<evidence type="ECO:0000256" key="7">
    <source>
        <dbReference type="ARBA" id="ARBA00022989"/>
    </source>
</evidence>
<feature type="transmembrane region" description="Helical" evidence="9">
    <location>
        <begin position="446"/>
        <end position="467"/>
    </location>
</feature>
<comment type="similarity">
    <text evidence="2">Belongs to the oligopeptide OPT transporter family.</text>
</comment>
<keyword evidence="5" id="KW-0571">Peptide transport</keyword>
<keyword evidence="4 9" id="KW-0812">Transmembrane</keyword>
<dbReference type="Pfam" id="PF03169">
    <property type="entry name" value="OPT"/>
    <property type="match status" value="1"/>
</dbReference>
<feature type="transmembrane region" description="Helical" evidence="9">
    <location>
        <begin position="416"/>
        <end position="434"/>
    </location>
</feature>
<dbReference type="AlphaFoldDB" id="A0A316YB96"/>
<gene>
    <name evidence="10" type="ORF">FA10DRAFT_235517</name>
</gene>
<dbReference type="NCBIfam" id="TIGR00728">
    <property type="entry name" value="OPT_sfam"/>
    <property type="match status" value="1"/>
</dbReference>
<feature type="transmembrane region" description="Helical" evidence="9">
    <location>
        <begin position="66"/>
        <end position="83"/>
    </location>
</feature>
<dbReference type="InterPro" id="IPR004813">
    <property type="entry name" value="OPT"/>
</dbReference>
<evidence type="ECO:0000313" key="10">
    <source>
        <dbReference type="EMBL" id="PWN86569.1"/>
    </source>
</evidence>
<name>A0A316YB96_9BASI</name>
<keyword evidence="6" id="KW-0653">Protein transport</keyword>
<keyword evidence="3" id="KW-0813">Transport</keyword>
<feature type="transmembrane region" description="Helical" evidence="9">
    <location>
        <begin position="148"/>
        <end position="169"/>
    </location>
</feature>
<evidence type="ECO:0000256" key="2">
    <source>
        <dbReference type="ARBA" id="ARBA00008807"/>
    </source>
</evidence>
<reference evidence="10 11" key="1">
    <citation type="journal article" date="2018" name="Mol. Biol. Evol.">
        <title>Broad Genomic Sampling Reveals a Smut Pathogenic Ancestry of the Fungal Clade Ustilaginomycotina.</title>
        <authorList>
            <person name="Kijpornyongpan T."/>
            <person name="Mondo S.J."/>
            <person name="Barry K."/>
            <person name="Sandor L."/>
            <person name="Lee J."/>
            <person name="Lipzen A."/>
            <person name="Pangilinan J."/>
            <person name="LaButti K."/>
            <person name="Hainaut M."/>
            <person name="Henrissat B."/>
            <person name="Grigoriev I.V."/>
            <person name="Spatafora J.W."/>
            <person name="Aime M.C."/>
        </authorList>
    </citation>
    <scope>NUCLEOTIDE SEQUENCE [LARGE SCALE GENOMIC DNA]</scope>
    <source>
        <strain evidence="10 11">MCA 4198</strain>
    </source>
</reference>
<evidence type="ECO:0000256" key="4">
    <source>
        <dbReference type="ARBA" id="ARBA00022692"/>
    </source>
</evidence>
<dbReference type="GO" id="GO:0016020">
    <property type="term" value="C:membrane"/>
    <property type="evidence" value="ECO:0007669"/>
    <property type="project" value="UniProtKB-SubCell"/>
</dbReference>
<dbReference type="GO" id="GO:0015031">
    <property type="term" value="P:protein transport"/>
    <property type="evidence" value="ECO:0007669"/>
    <property type="project" value="UniProtKB-KW"/>
</dbReference>
<evidence type="ECO:0000256" key="1">
    <source>
        <dbReference type="ARBA" id="ARBA00004141"/>
    </source>
</evidence>
<feature type="transmembrane region" description="Helical" evidence="9">
    <location>
        <begin position="33"/>
        <end position="54"/>
    </location>
</feature>